<dbReference type="EMBL" id="KQ087224">
    <property type="protein sequence ID" value="KLT41040.1"/>
    <property type="molecule type" value="Genomic_DNA"/>
</dbReference>
<evidence type="ECO:0000256" key="1">
    <source>
        <dbReference type="ARBA" id="ARBA00004123"/>
    </source>
</evidence>
<evidence type="ECO:0008006" key="10">
    <source>
        <dbReference type="Google" id="ProtNLM"/>
    </source>
</evidence>
<dbReference type="PANTHER" id="PTHR13948">
    <property type="entry name" value="RNA-BINDING PROTEIN"/>
    <property type="match status" value="1"/>
</dbReference>
<keyword evidence="9" id="KW-1185">Reference proteome</keyword>
<keyword evidence="3" id="KW-0539">Nucleus</keyword>
<feature type="domain" description="RRM" evidence="6">
    <location>
        <begin position="122"/>
        <end position="210"/>
    </location>
</feature>
<feature type="region of interest" description="Disordered" evidence="5">
    <location>
        <begin position="1"/>
        <end position="119"/>
    </location>
</feature>
<dbReference type="GO" id="GO:0000398">
    <property type="term" value="P:mRNA splicing, via spliceosome"/>
    <property type="evidence" value="ECO:0007669"/>
    <property type="project" value="TreeGrafter"/>
</dbReference>
<feature type="compositionally biased region" description="Polar residues" evidence="5">
    <location>
        <begin position="432"/>
        <end position="448"/>
    </location>
</feature>
<feature type="compositionally biased region" description="Polar residues" evidence="5">
    <location>
        <begin position="640"/>
        <end position="649"/>
    </location>
</feature>
<gene>
    <name evidence="8" type="ORF">CC85DRAFT_329392</name>
</gene>
<dbReference type="SUPFAM" id="SSF54928">
    <property type="entry name" value="RNA-binding domain, RBD"/>
    <property type="match status" value="1"/>
</dbReference>
<evidence type="ECO:0000313" key="8">
    <source>
        <dbReference type="EMBL" id="KLT41040.1"/>
    </source>
</evidence>
<dbReference type="InterPro" id="IPR000467">
    <property type="entry name" value="G_patch_dom"/>
</dbReference>
<dbReference type="GO" id="GO:0003723">
    <property type="term" value="F:RNA binding"/>
    <property type="evidence" value="ECO:0007669"/>
    <property type="project" value="UniProtKB-UniRule"/>
</dbReference>
<dbReference type="InterPro" id="IPR035979">
    <property type="entry name" value="RBD_domain_sf"/>
</dbReference>
<feature type="region of interest" description="Disordered" evidence="5">
    <location>
        <begin position="417"/>
        <end position="456"/>
    </location>
</feature>
<reference evidence="8 9" key="1">
    <citation type="submission" date="2015-03" db="EMBL/GenBank/DDBJ databases">
        <title>Genomics and transcriptomics of the oil-accumulating basidiomycete yeast T. oleaginosus allow insights into substrate utilization and the diverse evolutionary trajectories of mating systems in fungi.</title>
        <authorList>
            <consortium name="DOE Joint Genome Institute"/>
            <person name="Kourist R."/>
            <person name="Kracht O."/>
            <person name="Bracharz F."/>
            <person name="Lipzen A."/>
            <person name="Nolan M."/>
            <person name="Ohm R."/>
            <person name="Grigoriev I."/>
            <person name="Sun S."/>
            <person name="Heitman J."/>
            <person name="Bruck T."/>
            <person name="Nowrousian M."/>
        </authorList>
    </citation>
    <scope>NUCLEOTIDE SEQUENCE [LARGE SCALE GENOMIC DNA]</scope>
    <source>
        <strain evidence="8 9">IBC0246</strain>
    </source>
</reference>
<dbReference type="Proteomes" id="UP000053611">
    <property type="component" value="Unassembled WGS sequence"/>
</dbReference>
<evidence type="ECO:0000256" key="5">
    <source>
        <dbReference type="SAM" id="MobiDB-lite"/>
    </source>
</evidence>
<evidence type="ECO:0000256" key="3">
    <source>
        <dbReference type="ARBA" id="ARBA00023242"/>
    </source>
</evidence>
<dbReference type="Gene3D" id="3.30.70.330">
    <property type="match status" value="1"/>
</dbReference>
<feature type="compositionally biased region" description="Basic and acidic residues" evidence="5">
    <location>
        <begin position="30"/>
        <end position="119"/>
    </location>
</feature>
<dbReference type="AlphaFoldDB" id="A0A0J0XIW7"/>
<dbReference type="OrthoDB" id="29523at2759"/>
<dbReference type="GeneID" id="28987418"/>
<dbReference type="InterPro" id="IPR012677">
    <property type="entry name" value="Nucleotide-bd_a/b_plait_sf"/>
</dbReference>
<name>A0A0J0XIW7_9TREE</name>
<dbReference type="InterPro" id="IPR000504">
    <property type="entry name" value="RRM_dom"/>
</dbReference>
<feature type="compositionally biased region" description="Low complexity" evidence="5">
    <location>
        <begin position="671"/>
        <end position="690"/>
    </location>
</feature>
<evidence type="ECO:0000259" key="7">
    <source>
        <dbReference type="PROSITE" id="PS50174"/>
    </source>
</evidence>
<evidence type="ECO:0000313" key="9">
    <source>
        <dbReference type="Proteomes" id="UP000053611"/>
    </source>
</evidence>
<comment type="subcellular location">
    <subcellularLocation>
        <location evidence="1">Nucleus</location>
    </subcellularLocation>
</comment>
<organism evidence="8 9">
    <name type="scientific">Cutaneotrichosporon oleaginosum</name>
    <dbReference type="NCBI Taxonomy" id="879819"/>
    <lineage>
        <taxon>Eukaryota</taxon>
        <taxon>Fungi</taxon>
        <taxon>Dikarya</taxon>
        <taxon>Basidiomycota</taxon>
        <taxon>Agaricomycotina</taxon>
        <taxon>Tremellomycetes</taxon>
        <taxon>Trichosporonales</taxon>
        <taxon>Trichosporonaceae</taxon>
        <taxon>Cutaneotrichosporon</taxon>
    </lineage>
</organism>
<dbReference type="Pfam" id="PF01585">
    <property type="entry name" value="G-patch"/>
    <property type="match status" value="1"/>
</dbReference>
<dbReference type="GO" id="GO:0005634">
    <property type="term" value="C:nucleus"/>
    <property type="evidence" value="ECO:0007669"/>
    <property type="project" value="UniProtKB-SubCell"/>
</dbReference>
<keyword evidence="2 4" id="KW-0694">RNA-binding</keyword>
<dbReference type="Pfam" id="PF00076">
    <property type="entry name" value="RRM_1"/>
    <property type="match status" value="1"/>
</dbReference>
<evidence type="ECO:0000256" key="4">
    <source>
        <dbReference type="PROSITE-ProRule" id="PRU00176"/>
    </source>
</evidence>
<evidence type="ECO:0000256" key="2">
    <source>
        <dbReference type="ARBA" id="ARBA00022884"/>
    </source>
</evidence>
<sequence length="783" mass="85832">MSYPSRSPPNRAYSPSGPVHRSRSRSHSPRRYDDRRPPRREYDRDREFDDRVPPPRDRDRDERVPPPRHRDRDYYDDRPRRDHDSRERDYGAPRRDDRDRRDYDRAPRGRFDDSRAKSDPSRDVIFLGLDPELTEKELEGYLRVEHGYDVESSKIVRERATGQSKGFGFAQFSTLEQSTRFMKDNFPHVTMPALFAHSEPRRVKIDFAGSRLDDAPTPVPQLGARHDGTRDIGQPGGGSRVLLLRGLDPGTYAGEVVRRLAEEITRMLGKGTQRDAEACISRVVMIVDRASAISWGFAFVELVTPELASALMPFLFLPQHQPTGFLISGVPIAASFANVNAFIPTPCGPMGGQFLLRAAADGGIGATTITSPDGEYCTYWHQQAGAVETLPRGAPPVPARGASIELSDETRRFLGNLGGKWKPPKAAASASGVVNSPTESSTSAQAAETPTGPLVGGMQPIKIGFGNAIKKKPKEEPVMVEIMSKALVDDNDEVDLVGKDSTLPSRTKGAHIVPPTSTSRKVAGFINKWNTKQTELSKPRQPKAPGAPPAGVSAANAAPLAQVPVPAPHQAQPQPSSNSDFDYGDTYNFAATGKVACLLCQRQFKSEEMLRKHNAQSELHKARTSIPEPQAGKRRKNNAVAAQTGSNLQFRDRAAERREVHQQPDRPALPPDARLAAGSREAAPAPALKPIAPAENVGNKLLAKMGWTGGTGLGVNEDGRAEPVRVQQFEQRAGLGAAAGRDPGRWSGPGGWQRRAQDMTQERFQAADRQNQSQNQVHNQNQS</sequence>
<feature type="compositionally biased region" description="Basic and acidic residues" evidence="5">
    <location>
        <begin position="650"/>
        <end position="664"/>
    </location>
</feature>
<proteinExistence type="predicted"/>
<feature type="compositionally biased region" description="Basic residues" evidence="5">
    <location>
        <begin position="20"/>
        <end position="29"/>
    </location>
</feature>
<feature type="region of interest" description="Disordered" evidence="5">
    <location>
        <begin position="714"/>
        <end position="783"/>
    </location>
</feature>
<accession>A0A0J0XIW7</accession>
<dbReference type="SMART" id="SM00443">
    <property type="entry name" value="G_patch"/>
    <property type="match status" value="1"/>
</dbReference>
<dbReference type="RefSeq" id="XP_018277531.1">
    <property type="nucleotide sequence ID" value="XM_018426815.1"/>
</dbReference>
<feature type="domain" description="G-patch" evidence="7">
    <location>
        <begin position="694"/>
        <end position="740"/>
    </location>
</feature>
<dbReference type="PROSITE" id="PS50102">
    <property type="entry name" value="RRM"/>
    <property type="match status" value="1"/>
</dbReference>
<protein>
    <recommendedName>
        <fullName evidence="10">G-patch domain-containing protein</fullName>
    </recommendedName>
</protein>
<feature type="compositionally biased region" description="Low complexity" evidence="5">
    <location>
        <begin position="770"/>
        <end position="783"/>
    </location>
</feature>
<dbReference type="STRING" id="879819.A0A0J0XIW7"/>
<feature type="region of interest" description="Disordered" evidence="5">
    <location>
        <begin position="530"/>
        <end position="553"/>
    </location>
</feature>
<feature type="region of interest" description="Disordered" evidence="5">
    <location>
        <begin position="611"/>
        <end position="690"/>
    </location>
</feature>
<dbReference type="PROSITE" id="PS50174">
    <property type="entry name" value="G_PATCH"/>
    <property type="match status" value="1"/>
</dbReference>
<evidence type="ECO:0000259" key="6">
    <source>
        <dbReference type="PROSITE" id="PS50102"/>
    </source>
</evidence>
<dbReference type="PANTHER" id="PTHR13948:SF3">
    <property type="entry name" value="FI21118P1"/>
    <property type="match status" value="1"/>
</dbReference>